<comment type="similarity">
    <text evidence="1">Belongs to the peptidase C48 family.</text>
</comment>
<dbReference type="Pfam" id="PF02902">
    <property type="entry name" value="Peptidase_C48"/>
    <property type="match status" value="1"/>
</dbReference>
<evidence type="ECO:0000256" key="1">
    <source>
        <dbReference type="ARBA" id="ARBA00005234"/>
    </source>
</evidence>
<protein>
    <recommendedName>
        <fullName evidence="4">Ubiquitin-like protease family profile domain-containing protein</fullName>
    </recommendedName>
</protein>
<dbReference type="GO" id="GO:0008233">
    <property type="term" value="F:peptidase activity"/>
    <property type="evidence" value="ECO:0007669"/>
    <property type="project" value="UniProtKB-KW"/>
</dbReference>
<dbReference type="Gene3D" id="3.40.395.10">
    <property type="entry name" value="Adenoviral Proteinase, Chain A"/>
    <property type="match status" value="1"/>
</dbReference>
<organism evidence="5 6">
    <name type="scientific">Umbra pygmaea</name>
    <name type="common">Eastern mudminnow</name>
    <dbReference type="NCBI Taxonomy" id="75934"/>
    <lineage>
        <taxon>Eukaryota</taxon>
        <taxon>Metazoa</taxon>
        <taxon>Chordata</taxon>
        <taxon>Craniata</taxon>
        <taxon>Vertebrata</taxon>
        <taxon>Euteleostomi</taxon>
        <taxon>Actinopterygii</taxon>
        <taxon>Neopterygii</taxon>
        <taxon>Teleostei</taxon>
        <taxon>Protacanthopterygii</taxon>
        <taxon>Esociformes</taxon>
        <taxon>Umbridae</taxon>
        <taxon>Umbra</taxon>
    </lineage>
</organism>
<dbReference type="PROSITE" id="PS50600">
    <property type="entry name" value="ULP_PROTEASE"/>
    <property type="match status" value="1"/>
</dbReference>
<reference evidence="5 6" key="1">
    <citation type="submission" date="2024-06" db="EMBL/GenBank/DDBJ databases">
        <authorList>
            <person name="Pan Q."/>
            <person name="Wen M."/>
            <person name="Jouanno E."/>
            <person name="Zahm M."/>
            <person name="Klopp C."/>
            <person name="Cabau C."/>
            <person name="Louis A."/>
            <person name="Berthelot C."/>
            <person name="Parey E."/>
            <person name="Roest Crollius H."/>
            <person name="Montfort J."/>
            <person name="Robinson-Rechavi M."/>
            <person name="Bouchez O."/>
            <person name="Lampietro C."/>
            <person name="Lopez Roques C."/>
            <person name="Donnadieu C."/>
            <person name="Postlethwait J."/>
            <person name="Bobe J."/>
            <person name="Verreycken H."/>
            <person name="Guiguen Y."/>
        </authorList>
    </citation>
    <scope>NUCLEOTIDE SEQUENCE [LARGE SCALE GENOMIC DNA]</scope>
    <source>
        <strain evidence="5">Up_M1</strain>
        <tissue evidence="5">Testis</tissue>
    </source>
</reference>
<feature type="domain" description="Ubiquitin-like protease family profile" evidence="4">
    <location>
        <begin position="22"/>
        <end position="164"/>
    </location>
</feature>
<comment type="caution">
    <text evidence="5">The sequence shown here is derived from an EMBL/GenBank/DDBJ whole genome shotgun (WGS) entry which is preliminary data.</text>
</comment>
<dbReference type="AlphaFoldDB" id="A0ABD0WXA5"/>
<evidence type="ECO:0000313" key="5">
    <source>
        <dbReference type="EMBL" id="KAL0985066.1"/>
    </source>
</evidence>
<accession>A0ABD0WXA5</accession>
<dbReference type="SUPFAM" id="SSF54001">
    <property type="entry name" value="Cysteine proteinases"/>
    <property type="match status" value="1"/>
</dbReference>
<gene>
    <name evidence="5" type="ORF">UPYG_G00152460</name>
</gene>
<evidence type="ECO:0000259" key="4">
    <source>
        <dbReference type="PROSITE" id="PS50600"/>
    </source>
</evidence>
<evidence type="ECO:0000256" key="3">
    <source>
        <dbReference type="ARBA" id="ARBA00022801"/>
    </source>
</evidence>
<keyword evidence="6" id="KW-1185">Reference proteome</keyword>
<dbReference type="InterPro" id="IPR038765">
    <property type="entry name" value="Papain-like_cys_pep_sf"/>
</dbReference>
<dbReference type="GO" id="GO:0006508">
    <property type="term" value="P:proteolysis"/>
    <property type="evidence" value="ECO:0007669"/>
    <property type="project" value="UniProtKB-KW"/>
</dbReference>
<dbReference type="Proteomes" id="UP001557470">
    <property type="component" value="Unassembled WGS sequence"/>
</dbReference>
<dbReference type="EMBL" id="JAGEUA010000004">
    <property type="protein sequence ID" value="KAL0985066.1"/>
    <property type="molecule type" value="Genomic_DNA"/>
</dbReference>
<proteinExistence type="inferred from homology"/>
<evidence type="ECO:0000256" key="2">
    <source>
        <dbReference type="ARBA" id="ARBA00022670"/>
    </source>
</evidence>
<sequence>MLIRDLWAGGRKETLWSKAGPYKVYSENMMDLAPEKELESEVVNAYLWIVGRRTGASIIDAYSMTQVWQGSQKYFKRLDLLKHVAAGAVCHQGHWTLIIMYLKEKRSLYVDPFGATQKQIDHCRDVTRALVRKHSPAIGKWTCSTVAHPKQKDTTSCGVFVCKS</sequence>
<evidence type="ECO:0000313" key="6">
    <source>
        <dbReference type="Proteomes" id="UP001557470"/>
    </source>
</evidence>
<name>A0ABD0WXA5_UMBPY</name>
<keyword evidence="2" id="KW-0645">Protease</keyword>
<keyword evidence="3" id="KW-0378">Hydrolase</keyword>
<dbReference type="InterPro" id="IPR003653">
    <property type="entry name" value="Peptidase_C48_C"/>
</dbReference>